<dbReference type="PANTHER" id="PTHR25462:SF291">
    <property type="entry name" value="E3 UBIQUITIN-PROTEIN LIGASE TRIM45"/>
    <property type="match status" value="1"/>
</dbReference>
<protein>
    <recommendedName>
        <fullName evidence="3">B box-type domain-containing protein</fullName>
    </recommendedName>
</protein>
<organism evidence="4 5">
    <name type="scientific">Mytilus coruscus</name>
    <name type="common">Sea mussel</name>
    <dbReference type="NCBI Taxonomy" id="42192"/>
    <lineage>
        <taxon>Eukaryota</taxon>
        <taxon>Metazoa</taxon>
        <taxon>Spiralia</taxon>
        <taxon>Lophotrochozoa</taxon>
        <taxon>Mollusca</taxon>
        <taxon>Bivalvia</taxon>
        <taxon>Autobranchia</taxon>
        <taxon>Pteriomorphia</taxon>
        <taxon>Mytilida</taxon>
        <taxon>Mytiloidea</taxon>
        <taxon>Mytilidae</taxon>
        <taxon>Mytilinae</taxon>
        <taxon>Mytilus</taxon>
    </lineage>
</organism>
<dbReference type="GO" id="GO:0061630">
    <property type="term" value="F:ubiquitin protein ligase activity"/>
    <property type="evidence" value="ECO:0007669"/>
    <property type="project" value="TreeGrafter"/>
</dbReference>
<keyword evidence="1" id="KW-0862">Zinc</keyword>
<dbReference type="InterPro" id="IPR047153">
    <property type="entry name" value="TRIM45/56/19-like"/>
</dbReference>
<proteinExistence type="predicted"/>
<evidence type="ECO:0000313" key="4">
    <source>
        <dbReference type="EMBL" id="CAC5368435.1"/>
    </source>
</evidence>
<dbReference type="Gene3D" id="3.30.160.60">
    <property type="entry name" value="Classic Zinc Finger"/>
    <property type="match status" value="1"/>
</dbReference>
<keyword evidence="1" id="KW-0479">Metal-binding</keyword>
<gene>
    <name evidence="4" type="ORF">MCOR_7978</name>
</gene>
<dbReference type="SUPFAM" id="SSF57845">
    <property type="entry name" value="B-box zinc-binding domain"/>
    <property type="match status" value="1"/>
</dbReference>
<keyword evidence="2" id="KW-0175">Coiled coil</keyword>
<dbReference type="PANTHER" id="PTHR25462">
    <property type="entry name" value="BONUS, ISOFORM C-RELATED"/>
    <property type="match status" value="1"/>
</dbReference>
<keyword evidence="1" id="KW-0863">Zinc-finger</keyword>
<feature type="coiled-coil region" evidence="2">
    <location>
        <begin position="153"/>
        <end position="216"/>
    </location>
</feature>
<evidence type="ECO:0000256" key="1">
    <source>
        <dbReference type="PROSITE-ProRule" id="PRU00024"/>
    </source>
</evidence>
<feature type="domain" description="B box-type" evidence="3">
    <location>
        <begin position="10"/>
        <end position="52"/>
    </location>
</feature>
<reference evidence="4 5" key="1">
    <citation type="submission" date="2020-06" db="EMBL/GenBank/DDBJ databases">
        <authorList>
            <person name="Li R."/>
            <person name="Bekaert M."/>
        </authorList>
    </citation>
    <scope>NUCLEOTIDE SEQUENCE [LARGE SCALE GENOMIC DNA]</scope>
    <source>
        <strain evidence="5">wild</strain>
    </source>
</reference>
<dbReference type="OrthoDB" id="6134495at2759"/>
<keyword evidence="5" id="KW-1185">Reference proteome</keyword>
<sequence>MASFLPCGPCGHERLEKSAEKWCTDCNEGFCIICEKAHKSMKISRDHNFITIEEYRTIENVNVRFECEEHGSKLEMYCKLHEMAICIACFPAKHKGCSDSIIPLAEAAKNAKTSTALADLEHTINNILEHIKECVKARETAAERIVTQEMVIKKMISDTRENINKHLDDLERKLLNELTTTSTSCKSNYSKLQNQLSNIEKKIESLQEQTTQLKRYAPDLHVFLSTHQMNKEVQNEVNVIKEAIRSFKNYNIEIEIHQGITSLLKDVNFFARIKGDESTLSCPFEDSKIDQAQMPVQTRRSVQDTRLQLIKKIAIKQKRKGNVHFRMYNFGEW</sequence>
<dbReference type="SMART" id="SM00336">
    <property type="entry name" value="BBOX"/>
    <property type="match status" value="2"/>
</dbReference>
<feature type="domain" description="B box-type" evidence="3">
    <location>
        <begin position="67"/>
        <end position="104"/>
    </location>
</feature>
<evidence type="ECO:0000259" key="3">
    <source>
        <dbReference type="PROSITE" id="PS50119"/>
    </source>
</evidence>
<name>A0A6J8AHW0_MYTCO</name>
<dbReference type="EMBL" id="CACVKT020001485">
    <property type="protein sequence ID" value="CAC5368435.1"/>
    <property type="molecule type" value="Genomic_DNA"/>
</dbReference>
<dbReference type="Proteomes" id="UP000507470">
    <property type="component" value="Unassembled WGS sequence"/>
</dbReference>
<dbReference type="InterPro" id="IPR000315">
    <property type="entry name" value="Znf_B-box"/>
</dbReference>
<evidence type="ECO:0000256" key="2">
    <source>
        <dbReference type="SAM" id="Coils"/>
    </source>
</evidence>
<accession>A0A6J8AHW0</accession>
<evidence type="ECO:0000313" key="5">
    <source>
        <dbReference type="Proteomes" id="UP000507470"/>
    </source>
</evidence>
<dbReference type="GO" id="GO:0008270">
    <property type="term" value="F:zinc ion binding"/>
    <property type="evidence" value="ECO:0007669"/>
    <property type="project" value="UniProtKB-KW"/>
</dbReference>
<dbReference type="AlphaFoldDB" id="A0A6J8AHW0"/>
<dbReference type="PROSITE" id="PS50119">
    <property type="entry name" value="ZF_BBOX"/>
    <property type="match status" value="2"/>
</dbReference>